<accession>A0A0R3U4T5</accession>
<proteinExistence type="predicted"/>
<reference evidence="2 3" key="1">
    <citation type="submission" date="2018-10" db="EMBL/GenBank/DDBJ databases">
        <authorList>
            <consortium name="Pathogen Informatics"/>
        </authorList>
    </citation>
    <scope>NUCLEOTIDE SEQUENCE [LARGE SCALE GENOMIC DNA]</scope>
</reference>
<sequence>MWFKVSRRKKNGSRPASTPLKTTTKPKKPITRFHWPSLRRCSFRRKPRPLTPMKQSSPARKRGALPALPTTSIGRSLPYRPPSRIRCGTSVIPIMRASAFRLRQPVAIKRHATTSEHQLFKMRRLSGYGHCNPIYDDVCSDSYTETEEEAIYEEIIPFRKRVLDAPTSYLDLMNVSALVTDSPQKGIRLPSPTPSQDVYALHGGDCVSIASGVYDDVASSSCSDSDEDFDEDAGIYGWATGATAAQNIPWPTAAYGGVRNNGDHTALRWIHRESYVIQ</sequence>
<name>A0A0R3U4T5_MESCO</name>
<evidence type="ECO:0000313" key="4">
    <source>
        <dbReference type="WBParaSite" id="MCU_006864-RA"/>
    </source>
</evidence>
<dbReference type="AlphaFoldDB" id="A0A0R3U4T5"/>
<dbReference type="WBParaSite" id="MCU_006864-RA">
    <property type="protein sequence ID" value="MCU_006864-RA"/>
    <property type="gene ID" value="MCU_006864"/>
</dbReference>
<protein>
    <submittedName>
        <fullName evidence="4">ORF2/2</fullName>
    </submittedName>
</protein>
<evidence type="ECO:0000313" key="3">
    <source>
        <dbReference type="Proteomes" id="UP000267029"/>
    </source>
</evidence>
<feature type="region of interest" description="Disordered" evidence="1">
    <location>
        <begin position="1"/>
        <end position="30"/>
    </location>
</feature>
<evidence type="ECO:0000313" key="2">
    <source>
        <dbReference type="EMBL" id="VDD75676.1"/>
    </source>
</evidence>
<dbReference type="Proteomes" id="UP000267029">
    <property type="component" value="Unassembled WGS sequence"/>
</dbReference>
<feature type="compositionally biased region" description="Basic residues" evidence="1">
    <location>
        <begin position="1"/>
        <end position="12"/>
    </location>
</feature>
<organism evidence="4">
    <name type="scientific">Mesocestoides corti</name>
    <name type="common">Flatworm</name>
    <dbReference type="NCBI Taxonomy" id="53468"/>
    <lineage>
        <taxon>Eukaryota</taxon>
        <taxon>Metazoa</taxon>
        <taxon>Spiralia</taxon>
        <taxon>Lophotrochozoa</taxon>
        <taxon>Platyhelminthes</taxon>
        <taxon>Cestoda</taxon>
        <taxon>Eucestoda</taxon>
        <taxon>Cyclophyllidea</taxon>
        <taxon>Mesocestoididae</taxon>
        <taxon>Mesocestoides</taxon>
    </lineage>
</organism>
<feature type="region of interest" description="Disordered" evidence="1">
    <location>
        <begin position="44"/>
        <end position="81"/>
    </location>
</feature>
<gene>
    <name evidence="2" type="ORF">MCOS_LOCUS1679</name>
</gene>
<evidence type="ECO:0000256" key="1">
    <source>
        <dbReference type="SAM" id="MobiDB-lite"/>
    </source>
</evidence>
<dbReference type="OrthoDB" id="6246417at2759"/>
<reference evidence="4" key="2">
    <citation type="submission" date="2019-11" db="UniProtKB">
        <authorList>
            <consortium name="WormBaseParasite"/>
        </authorList>
    </citation>
    <scope>IDENTIFICATION</scope>
</reference>
<keyword evidence="3" id="KW-1185">Reference proteome</keyword>
<dbReference type="EMBL" id="UXSR01000227">
    <property type="protein sequence ID" value="VDD75676.1"/>
    <property type="molecule type" value="Genomic_DNA"/>
</dbReference>